<comment type="caution">
    <text evidence="1">The sequence shown here is derived from an EMBL/GenBank/DDBJ whole genome shotgun (WGS) entry which is preliminary data.</text>
</comment>
<organism evidence="1 2">
    <name type="scientific">Trifolium medium</name>
    <dbReference type="NCBI Taxonomy" id="97028"/>
    <lineage>
        <taxon>Eukaryota</taxon>
        <taxon>Viridiplantae</taxon>
        <taxon>Streptophyta</taxon>
        <taxon>Embryophyta</taxon>
        <taxon>Tracheophyta</taxon>
        <taxon>Spermatophyta</taxon>
        <taxon>Magnoliopsida</taxon>
        <taxon>eudicotyledons</taxon>
        <taxon>Gunneridae</taxon>
        <taxon>Pentapetalae</taxon>
        <taxon>rosids</taxon>
        <taxon>fabids</taxon>
        <taxon>Fabales</taxon>
        <taxon>Fabaceae</taxon>
        <taxon>Papilionoideae</taxon>
        <taxon>50 kb inversion clade</taxon>
        <taxon>NPAAA clade</taxon>
        <taxon>Hologalegina</taxon>
        <taxon>IRL clade</taxon>
        <taxon>Trifolieae</taxon>
        <taxon>Trifolium</taxon>
    </lineage>
</organism>
<dbReference type="AlphaFoldDB" id="A0A392SQC8"/>
<dbReference type="EMBL" id="LXQA010413603">
    <property type="protein sequence ID" value="MCI50245.1"/>
    <property type="molecule type" value="Genomic_DNA"/>
</dbReference>
<name>A0A392SQC8_9FABA</name>
<accession>A0A392SQC8</accession>
<sequence>MGWLRAVQLASAAATAGLADIRYSAIPGSVLKTGPDRPVGPVEPRTGWVSGLVQMLDRPCS</sequence>
<protein>
    <submittedName>
        <fullName evidence="1">Uncharacterized protein</fullName>
    </submittedName>
</protein>
<dbReference type="Proteomes" id="UP000265520">
    <property type="component" value="Unassembled WGS sequence"/>
</dbReference>
<reference evidence="1 2" key="1">
    <citation type="journal article" date="2018" name="Front. Plant Sci.">
        <title>Red Clover (Trifolium pratense) and Zigzag Clover (T. medium) - A Picture of Genomic Similarities and Differences.</title>
        <authorList>
            <person name="Dluhosova J."/>
            <person name="Istvanek J."/>
            <person name="Nedelnik J."/>
            <person name="Repkova J."/>
        </authorList>
    </citation>
    <scope>NUCLEOTIDE SEQUENCE [LARGE SCALE GENOMIC DNA]</scope>
    <source>
        <strain evidence="2">cv. 10/8</strain>
        <tissue evidence="1">Leaf</tissue>
    </source>
</reference>
<evidence type="ECO:0000313" key="2">
    <source>
        <dbReference type="Proteomes" id="UP000265520"/>
    </source>
</evidence>
<keyword evidence="2" id="KW-1185">Reference proteome</keyword>
<evidence type="ECO:0000313" key="1">
    <source>
        <dbReference type="EMBL" id="MCI50245.1"/>
    </source>
</evidence>
<proteinExistence type="predicted"/>